<evidence type="ECO:0000313" key="1">
    <source>
        <dbReference type="EMBL" id="CAF4679417.1"/>
    </source>
</evidence>
<dbReference type="AlphaFoldDB" id="A0A8S3A0H5"/>
<sequence length="81" mass="9457">SSFYMDHHSMNIIKITVKFASDELRDNGSIIDIDEIKRKLIQGLINNYDESLFGSNVNEYVEEIKRIVDNIIIKTKKLKKL</sequence>
<reference evidence="1" key="1">
    <citation type="submission" date="2021-02" db="EMBL/GenBank/DDBJ databases">
        <authorList>
            <person name="Nowell W R."/>
        </authorList>
    </citation>
    <scope>NUCLEOTIDE SEQUENCE</scope>
</reference>
<dbReference type="Proteomes" id="UP000681722">
    <property type="component" value="Unassembled WGS sequence"/>
</dbReference>
<proteinExistence type="predicted"/>
<dbReference type="EMBL" id="CAJOBC010153482">
    <property type="protein sequence ID" value="CAF4679417.1"/>
    <property type="molecule type" value="Genomic_DNA"/>
</dbReference>
<gene>
    <name evidence="1" type="ORF">SRO942_LOCUS51031</name>
</gene>
<feature type="non-terminal residue" evidence="1">
    <location>
        <position position="1"/>
    </location>
</feature>
<comment type="caution">
    <text evidence="1">The sequence shown here is derived from an EMBL/GenBank/DDBJ whole genome shotgun (WGS) entry which is preliminary data.</text>
</comment>
<protein>
    <submittedName>
        <fullName evidence="1">Uncharacterized protein</fullName>
    </submittedName>
</protein>
<organism evidence="1 2">
    <name type="scientific">Didymodactylos carnosus</name>
    <dbReference type="NCBI Taxonomy" id="1234261"/>
    <lineage>
        <taxon>Eukaryota</taxon>
        <taxon>Metazoa</taxon>
        <taxon>Spiralia</taxon>
        <taxon>Gnathifera</taxon>
        <taxon>Rotifera</taxon>
        <taxon>Eurotatoria</taxon>
        <taxon>Bdelloidea</taxon>
        <taxon>Philodinida</taxon>
        <taxon>Philodinidae</taxon>
        <taxon>Didymodactylos</taxon>
    </lineage>
</organism>
<accession>A0A8S3A0H5</accession>
<name>A0A8S3A0H5_9BILA</name>
<evidence type="ECO:0000313" key="2">
    <source>
        <dbReference type="Proteomes" id="UP000681722"/>
    </source>
</evidence>